<dbReference type="AlphaFoldDB" id="A0A5M9P171"/>
<dbReference type="CDD" id="cd16841">
    <property type="entry name" value="RraA_family"/>
    <property type="match status" value="1"/>
</dbReference>
<sequence length="210" mass="22500">MKPDFSKLATTDYGNILSNDHFINFNISPLWQGMPRIVGEAFTVQLTSGDNLMLHSAIYEAPEGSIIVVDGVDSEYAVAGGNVCAVAKNRGIKGFIIDGVIRDLNEISNMKFPVFAKGVHPVPGKKEIYSELGAPICCGGVKVSSGDIIVADVEGIVVIPQSSKDEVFLKASKKANEEASLTLAEWETSHRAKIAQAVISAKQKFENTSS</sequence>
<gene>
    <name evidence="6" type="ORF">F4W18_06695</name>
</gene>
<keyword evidence="5" id="KW-0479">Metal-binding</keyword>
<reference evidence="6 7" key="1">
    <citation type="submission" date="2019-09" db="EMBL/GenBank/DDBJ databases">
        <title>Draft genome sequence of various Type strains from the CCUG.</title>
        <authorList>
            <person name="Pineiro-Iglesias B."/>
            <person name="Tunovic T."/>
            <person name="Unosson C."/>
            <person name="Inganas E."/>
            <person name="Ohlen M."/>
            <person name="Cardew S."/>
            <person name="Jensie-Markopoulos S."/>
            <person name="Salva-Serra F."/>
            <person name="Jaen-Luchoro D."/>
            <person name="Karlsson R."/>
            <person name="Svensson-Stadler L."/>
            <person name="Chun J."/>
            <person name="Moore E."/>
        </authorList>
    </citation>
    <scope>NUCLEOTIDE SEQUENCE [LARGE SCALE GENOMIC DNA]</scope>
    <source>
        <strain evidence="6 7">CCUG 56969T</strain>
    </source>
</reference>
<comment type="caution">
    <text evidence="6">The sequence shown here is derived from an EMBL/GenBank/DDBJ whole genome shotgun (WGS) entry which is preliminary data.</text>
</comment>
<feature type="binding site" evidence="5">
    <location>
        <position position="103"/>
    </location>
    <ligand>
        <name>Mg(2+)</name>
        <dbReference type="ChEBI" id="CHEBI:18420"/>
    </ligand>
</feature>
<keyword evidence="7" id="KW-1185">Reference proteome</keyword>
<dbReference type="Proteomes" id="UP000322521">
    <property type="component" value="Unassembled WGS sequence"/>
</dbReference>
<dbReference type="EMBL" id="VXJS01000003">
    <property type="protein sequence ID" value="KAA8678424.1"/>
    <property type="molecule type" value="Genomic_DNA"/>
</dbReference>
<name>A0A5M9P171_9VIBR</name>
<proteinExistence type="predicted"/>
<evidence type="ECO:0000256" key="5">
    <source>
        <dbReference type="PIRSR" id="PIRSR605493-1"/>
    </source>
</evidence>
<accession>A0A5M9P171</accession>
<organism evidence="6 7">
    <name type="scientific">Vibrio gigantis</name>
    <dbReference type="NCBI Taxonomy" id="296199"/>
    <lineage>
        <taxon>Bacteria</taxon>
        <taxon>Pseudomonadati</taxon>
        <taxon>Pseudomonadota</taxon>
        <taxon>Gammaproteobacteria</taxon>
        <taxon>Vibrionales</taxon>
        <taxon>Vibrionaceae</taxon>
        <taxon>Vibrio</taxon>
    </lineage>
</organism>
<comment type="cofactor">
    <cofactor evidence="1">
        <name>a divalent metal cation</name>
        <dbReference type="ChEBI" id="CHEBI:60240"/>
    </cofactor>
</comment>
<dbReference type="GO" id="GO:0047443">
    <property type="term" value="F:4-hydroxy-4-methyl-2-oxoglutarate aldolase activity"/>
    <property type="evidence" value="ECO:0007669"/>
    <property type="project" value="TreeGrafter"/>
</dbReference>
<dbReference type="InterPro" id="IPR036704">
    <property type="entry name" value="RraA/RraA-like_sf"/>
</dbReference>
<evidence type="ECO:0000256" key="4">
    <source>
        <dbReference type="ARBA" id="ARBA00030169"/>
    </source>
</evidence>
<keyword evidence="5" id="KW-0460">Magnesium</keyword>
<dbReference type="PANTHER" id="PTHR33254:SF4">
    <property type="entry name" value="4-HYDROXY-4-METHYL-2-OXOGLUTARATE ALDOLASE 3-RELATED"/>
    <property type="match status" value="1"/>
</dbReference>
<dbReference type="Gene3D" id="3.50.30.40">
    <property type="entry name" value="Ribonuclease E inhibitor RraA/RraA-like"/>
    <property type="match status" value="1"/>
</dbReference>
<protein>
    <recommendedName>
        <fullName evidence="2">Putative 4-hydroxy-4-methyl-2-oxoglutarate aldolase</fullName>
    </recommendedName>
    <alternativeName>
        <fullName evidence="3">Regulator of ribonuclease activity homolog</fullName>
    </alternativeName>
    <alternativeName>
        <fullName evidence="4">RraA-like protein</fullName>
    </alternativeName>
</protein>
<dbReference type="SUPFAM" id="SSF89562">
    <property type="entry name" value="RraA-like"/>
    <property type="match status" value="1"/>
</dbReference>
<dbReference type="PANTHER" id="PTHR33254">
    <property type="entry name" value="4-HYDROXY-4-METHYL-2-OXOGLUTARATE ALDOLASE 3-RELATED"/>
    <property type="match status" value="1"/>
</dbReference>
<evidence type="ECO:0000256" key="2">
    <source>
        <dbReference type="ARBA" id="ARBA00016549"/>
    </source>
</evidence>
<dbReference type="Pfam" id="PF03737">
    <property type="entry name" value="RraA-like"/>
    <property type="match status" value="1"/>
</dbReference>
<evidence type="ECO:0000313" key="6">
    <source>
        <dbReference type="EMBL" id="KAA8678424.1"/>
    </source>
</evidence>
<comment type="cofactor">
    <cofactor evidence="5">
        <name>Mg(2+)</name>
        <dbReference type="ChEBI" id="CHEBI:18420"/>
    </cofactor>
</comment>
<dbReference type="InterPro" id="IPR005493">
    <property type="entry name" value="RraA/RraA-like"/>
</dbReference>
<evidence type="ECO:0000256" key="3">
    <source>
        <dbReference type="ARBA" id="ARBA00029596"/>
    </source>
</evidence>
<evidence type="ECO:0000313" key="7">
    <source>
        <dbReference type="Proteomes" id="UP000322521"/>
    </source>
</evidence>
<dbReference type="GO" id="GO:0046872">
    <property type="term" value="F:metal ion binding"/>
    <property type="evidence" value="ECO:0007669"/>
    <property type="project" value="UniProtKB-KW"/>
</dbReference>
<feature type="binding site" evidence="5">
    <location>
        <begin position="80"/>
        <end position="83"/>
    </location>
    <ligand>
        <name>substrate</name>
    </ligand>
</feature>
<dbReference type="GO" id="GO:0008948">
    <property type="term" value="F:oxaloacetate decarboxylase activity"/>
    <property type="evidence" value="ECO:0007669"/>
    <property type="project" value="TreeGrafter"/>
</dbReference>
<evidence type="ECO:0000256" key="1">
    <source>
        <dbReference type="ARBA" id="ARBA00001968"/>
    </source>
</evidence>
<feature type="binding site" evidence="5">
    <location>
        <position position="102"/>
    </location>
    <ligand>
        <name>substrate</name>
    </ligand>
</feature>
<dbReference type="RefSeq" id="WP_086715598.1">
    <property type="nucleotide sequence ID" value="NZ_AP025492.1"/>
</dbReference>
<dbReference type="OrthoDB" id="8717144at2"/>